<dbReference type="OrthoDB" id="1295045at2759"/>
<dbReference type="InterPro" id="IPR035892">
    <property type="entry name" value="C2_domain_sf"/>
</dbReference>
<evidence type="ECO:0000313" key="3">
    <source>
        <dbReference type="Proteomes" id="UP000023152"/>
    </source>
</evidence>
<organism evidence="2 3">
    <name type="scientific">Reticulomyxa filosa</name>
    <dbReference type="NCBI Taxonomy" id="46433"/>
    <lineage>
        <taxon>Eukaryota</taxon>
        <taxon>Sar</taxon>
        <taxon>Rhizaria</taxon>
        <taxon>Retaria</taxon>
        <taxon>Foraminifera</taxon>
        <taxon>Monothalamids</taxon>
        <taxon>Reticulomyxidae</taxon>
        <taxon>Reticulomyxa</taxon>
    </lineage>
</organism>
<dbReference type="AlphaFoldDB" id="X6NX07"/>
<gene>
    <name evidence="2" type="ORF">RFI_07294</name>
</gene>
<dbReference type="EMBL" id="ASPP01005827">
    <property type="protein sequence ID" value="ETO29827.1"/>
    <property type="molecule type" value="Genomic_DNA"/>
</dbReference>
<feature type="region of interest" description="Disordered" evidence="1">
    <location>
        <begin position="1"/>
        <end position="30"/>
    </location>
</feature>
<proteinExistence type="predicted"/>
<dbReference type="Proteomes" id="UP000023152">
    <property type="component" value="Unassembled WGS sequence"/>
</dbReference>
<dbReference type="InterPro" id="IPR036034">
    <property type="entry name" value="PDZ_sf"/>
</dbReference>
<accession>X6NX07</accession>
<evidence type="ECO:0000313" key="2">
    <source>
        <dbReference type="EMBL" id="ETO29827.1"/>
    </source>
</evidence>
<name>X6NX07_RETFI</name>
<dbReference type="SUPFAM" id="SSF49562">
    <property type="entry name" value="C2 domain (Calcium/lipid-binding domain, CaLB)"/>
    <property type="match status" value="1"/>
</dbReference>
<reference evidence="2 3" key="1">
    <citation type="journal article" date="2013" name="Curr. Biol.">
        <title>The Genome of the Foraminiferan Reticulomyxa filosa.</title>
        <authorList>
            <person name="Glockner G."/>
            <person name="Hulsmann N."/>
            <person name="Schleicher M."/>
            <person name="Noegel A.A."/>
            <person name="Eichinger L."/>
            <person name="Gallinger C."/>
            <person name="Pawlowski J."/>
            <person name="Sierra R."/>
            <person name="Euteneuer U."/>
            <person name="Pillet L."/>
            <person name="Moustafa A."/>
            <person name="Platzer M."/>
            <person name="Groth M."/>
            <person name="Szafranski K."/>
            <person name="Schliwa M."/>
        </authorList>
    </citation>
    <scope>NUCLEOTIDE SEQUENCE [LARGE SCALE GENOMIC DNA]</scope>
</reference>
<dbReference type="SUPFAM" id="SSF50156">
    <property type="entry name" value="PDZ domain-like"/>
    <property type="match status" value="1"/>
</dbReference>
<comment type="caution">
    <text evidence="2">The sequence shown here is derived from an EMBL/GenBank/DDBJ whole genome shotgun (WGS) entry which is preliminary data.</text>
</comment>
<keyword evidence="3" id="KW-1185">Reference proteome</keyword>
<sequence>MKINSKPSLIPLSTEEPLSAAPLEEDTSPSAPAAFDLLSMQESFLGLQDANSNLNINLNPNSNVNISSNIHSNININVNANVNANNALLNNDMKMDKSISKLRAQPPPPPQDQYYAAAVLKKEVNSAPVAQDAFDYEVVFTESVLGMELTPDADGNNCLVTRCIGNVAKQKVDPGSLILSINGVLVAGLSYDAVRDAIKAAAKNPPLTVTFRQKLVSHLSGNANFHSSLENDRGYLKVKVVAGLQLKHPASYAVIQVGSARLSTHAVSRSEHPEWNEM</sequence>
<feature type="non-terminal residue" evidence="2">
    <location>
        <position position="278"/>
    </location>
</feature>
<protein>
    <recommendedName>
        <fullName evidence="4">PDZ domain-containing protein</fullName>
    </recommendedName>
</protein>
<dbReference type="Gene3D" id="2.30.42.10">
    <property type="match status" value="1"/>
</dbReference>
<evidence type="ECO:0008006" key="4">
    <source>
        <dbReference type="Google" id="ProtNLM"/>
    </source>
</evidence>
<evidence type="ECO:0000256" key="1">
    <source>
        <dbReference type="SAM" id="MobiDB-lite"/>
    </source>
</evidence>